<dbReference type="EMBL" id="ONZQ02000009">
    <property type="protein sequence ID" value="SPO03851.1"/>
    <property type="molecule type" value="Genomic_DNA"/>
</dbReference>
<evidence type="ECO:0000313" key="2">
    <source>
        <dbReference type="Proteomes" id="UP001187682"/>
    </source>
</evidence>
<organism evidence="1 2">
    <name type="scientific">Cephalotrichum gorgonifer</name>
    <dbReference type="NCBI Taxonomy" id="2041049"/>
    <lineage>
        <taxon>Eukaryota</taxon>
        <taxon>Fungi</taxon>
        <taxon>Dikarya</taxon>
        <taxon>Ascomycota</taxon>
        <taxon>Pezizomycotina</taxon>
        <taxon>Sordariomycetes</taxon>
        <taxon>Hypocreomycetidae</taxon>
        <taxon>Microascales</taxon>
        <taxon>Microascaceae</taxon>
        <taxon>Cephalotrichum</taxon>
    </lineage>
</organism>
<reference evidence="1" key="1">
    <citation type="submission" date="2018-03" db="EMBL/GenBank/DDBJ databases">
        <authorList>
            <person name="Guldener U."/>
        </authorList>
    </citation>
    <scope>NUCLEOTIDE SEQUENCE</scope>
</reference>
<name>A0AAE8MZZ0_9PEZI</name>
<sequence length="92" mass="10039">MAKDMSGSGGFYKYRCKYFYAKSCQNWVYVNGEACITCLAEGCDAHEAEDPEPSPSPDMCYPIMRDRILGHGYTVARWPDVDATGAGPSGGN</sequence>
<accession>A0AAE8MZZ0</accession>
<protein>
    <submittedName>
        <fullName evidence="1">Uncharacterized protein</fullName>
    </submittedName>
</protein>
<evidence type="ECO:0000313" key="1">
    <source>
        <dbReference type="EMBL" id="SPO03851.1"/>
    </source>
</evidence>
<dbReference type="AlphaFoldDB" id="A0AAE8MZZ0"/>
<dbReference type="Proteomes" id="UP001187682">
    <property type="component" value="Unassembled WGS sequence"/>
</dbReference>
<proteinExistence type="predicted"/>
<keyword evidence="2" id="KW-1185">Reference proteome</keyword>
<comment type="caution">
    <text evidence="1">The sequence shown here is derived from an EMBL/GenBank/DDBJ whole genome shotgun (WGS) entry which is preliminary data.</text>
</comment>
<gene>
    <name evidence="1" type="ORF">DNG_06534</name>
</gene>